<accession>A0A6J5MNV6</accession>
<reference evidence="1" key="1">
    <citation type="submission" date="2020-04" db="EMBL/GenBank/DDBJ databases">
        <authorList>
            <person name="Chiriac C."/>
            <person name="Salcher M."/>
            <person name="Ghai R."/>
            <person name="Kavagutti S V."/>
        </authorList>
    </citation>
    <scope>NUCLEOTIDE SEQUENCE</scope>
</reference>
<protein>
    <submittedName>
        <fullName evidence="1">Uncharacterized protein</fullName>
    </submittedName>
</protein>
<dbReference type="EMBL" id="LR796502">
    <property type="protein sequence ID" value="CAB4148845.1"/>
    <property type="molecule type" value="Genomic_DNA"/>
</dbReference>
<organism evidence="1">
    <name type="scientific">uncultured Caudovirales phage</name>
    <dbReference type="NCBI Taxonomy" id="2100421"/>
    <lineage>
        <taxon>Viruses</taxon>
        <taxon>Duplodnaviria</taxon>
        <taxon>Heunggongvirae</taxon>
        <taxon>Uroviricota</taxon>
        <taxon>Caudoviricetes</taxon>
        <taxon>Peduoviridae</taxon>
        <taxon>Maltschvirus</taxon>
        <taxon>Maltschvirus maltsch</taxon>
    </lineage>
</organism>
<sequence length="40" mass="5108">MKNILINFFMWYIKNEQKHNEKTVERLIQTYLDEKYNSRK</sequence>
<evidence type="ECO:0000313" key="1">
    <source>
        <dbReference type="EMBL" id="CAB4148845.1"/>
    </source>
</evidence>
<proteinExistence type="predicted"/>
<gene>
    <name evidence="1" type="ORF">UFOVP523_28</name>
</gene>
<name>A0A6J5MNV6_9CAUD</name>